<feature type="compositionally biased region" description="Polar residues" evidence="1">
    <location>
        <begin position="167"/>
        <end position="176"/>
    </location>
</feature>
<protein>
    <submittedName>
        <fullName evidence="2">Uncharacterized protein</fullName>
    </submittedName>
</protein>
<proteinExistence type="predicted"/>
<feature type="region of interest" description="Disordered" evidence="1">
    <location>
        <begin position="154"/>
        <end position="184"/>
    </location>
</feature>
<accession>A0A8H2ZXA7</accession>
<name>A0A8H2ZXA7_9AGAM</name>
<organism evidence="2 3">
    <name type="scientific">Rhizoctonia solani</name>
    <dbReference type="NCBI Taxonomy" id="456999"/>
    <lineage>
        <taxon>Eukaryota</taxon>
        <taxon>Fungi</taxon>
        <taxon>Dikarya</taxon>
        <taxon>Basidiomycota</taxon>
        <taxon>Agaricomycotina</taxon>
        <taxon>Agaricomycetes</taxon>
        <taxon>Cantharellales</taxon>
        <taxon>Ceratobasidiaceae</taxon>
        <taxon>Rhizoctonia</taxon>
    </lineage>
</organism>
<dbReference type="Proteomes" id="UP000663843">
    <property type="component" value="Unassembled WGS sequence"/>
</dbReference>
<feature type="region of interest" description="Disordered" evidence="1">
    <location>
        <begin position="63"/>
        <end position="129"/>
    </location>
</feature>
<dbReference type="EMBL" id="CAJMWT010000905">
    <property type="protein sequence ID" value="CAE6362689.1"/>
    <property type="molecule type" value="Genomic_DNA"/>
</dbReference>
<feature type="compositionally biased region" description="Basic and acidic residues" evidence="1">
    <location>
        <begin position="156"/>
        <end position="166"/>
    </location>
</feature>
<feature type="compositionally biased region" description="Basic and acidic residues" evidence="1">
    <location>
        <begin position="245"/>
        <end position="259"/>
    </location>
</feature>
<evidence type="ECO:0000313" key="2">
    <source>
        <dbReference type="EMBL" id="CAE6362689.1"/>
    </source>
</evidence>
<sequence length="319" mass="35641">MRTRVHLREAFELFQGLEKLYMICTLGNPTSSQPSCIPSPAPCLLFNILTIVTNDFHVSKGRYSSAAPADKTNPNSRSTKEAEYLAGKPSIQAHSQNKRRTSVGYGYFEPSQHRRPSDPKISVKTSDRFSLPIPTSPFPDYSYPPQYSALRRSKGLPKEASPEPQRRASTCLTSHEVSPPPKYHKEDVVDFGNLYCSKKARPASRTLPRSKPIDEITLDSIYSLVEDHTVDMTPQKPGRLALAAAREDRSSKKEFESYKRQTRNQAPSRTEELDNDPEIDDLHKNILGDIAAIGRSSSCHAETTCATTRGAFDHAFGRD</sequence>
<feature type="region of interest" description="Disordered" evidence="1">
    <location>
        <begin position="244"/>
        <end position="279"/>
    </location>
</feature>
<dbReference type="AlphaFoldDB" id="A0A8H2ZXA7"/>
<evidence type="ECO:0000256" key="1">
    <source>
        <dbReference type="SAM" id="MobiDB-lite"/>
    </source>
</evidence>
<reference evidence="2" key="1">
    <citation type="submission" date="2021-01" db="EMBL/GenBank/DDBJ databases">
        <authorList>
            <person name="Kaushik A."/>
        </authorList>
    </citation>
    <scope>NUCLEOTIDE SEQUENCE</scope>
    <source>
        <strain evidence="2">AG2-2IIIB</strain>
    </source>
</reference>
<evidence type="ECO:0000313" key="3">
    <source>
        <dbReference type="Proteomes" id="UP000663843"/>
    </source>
</evidence>
<comment type="caution">
    <text evidence="2">The sequence shown here is derived from an EMBL/GenBank/DDBJ whole genome shotgun (WGS) entry which is preliminary data.</text>
</comment>
<gene>
    <name evidence="2" type="ORF">RDB_LOCUS13206</name>
</gene>